<feature type="domain" description="HTH lysR-type" evidence="5">
    <location>
        <begin position="1"/>
        <end position="59"/>
    </location>
</feature>
<reference evidence="6 7" key="1">
    <citation type="submission" date="2024-09" db="EMBL/GenBank/DDBJ databases">
        <authorList>
            <person name="Sun Q."/>
            <person name="Mori K."/>
        </authorList>
    </citation>
    <scope>NUCLEOTIDE SEQUENCE [LARGE SCALE GENOMIC DNA]</scope>
    <source>
        <strain evidence="6 7">NCAIM B.02336</strain>
    </source>
</reference>
<keyword evidence="2" id="KW-0805">Transcription regulation</keyword>
<dbReference type="Proteomes" id="UP001589834">
    <property type="component" value="Unassembled WGS sequence"/>
</dbReference>
<dbReference type="PANTHER" id="PTHR30537">
    <property type="entry name" value="HTH-TYPE TRANSCRIPTIONAL REGULATOR"/>
    <property type="match status" value="1"/>
</dbReference>
<evidence type="ECO:0000259" key="5">
    <source>
        <dbReference type="PROSITE" id="PS50931"/>
    </source>
</evidence>
<dbReference type="InterPro" id="IPR005119">
    <property type="entry name" value="LysR_subst-bd"/>
</dbReference>
<evidence type="ECO:0000313" key="7">
    <source>
        <dbReference type="Proteomes" id="UP001589834"/>
    </source>
</evidence>
<comment type="similarity">
    <text evidence="1">Belongs to the LysR transcriptional regulatory family.</text>
</comment>
<evidence type="ECO:0000256" key="1">
    <source>
        <dbReference type="ARBA" id="ARBA00009437"/>
    </source>
</evidence>
<dbReference type="PROSITE" id="PS50931">
    <property type="entry name" value="HTH_LYSR"/>
    <property type="match status" value="1"/>
</dbReference>
<dbReference type="PANTHER" id="PTHR30537:SF5">
    <property type="entry name" value="HTH-TYPE TRANSCRIPTIONAL ACTIVATOR TTDR-RELATED"/>
    <property type="match status" value="1"/>
</dbReference>
<proteinExistence type="inferred from homology"/>
<dbReference type="InterPro" id="IPR036390">
    <property type="entry name" value="WH_DNA-bd_sf"/>
</dbReference>
<keyword evidence="7" id="KW-1185">Reference proteome</keyword>
<sequence>MDKLRALEYFIAAAQGASLSAAARRHGVSVAAVAKLISALESELKVQLLERRRNGVVPTAAGTSYLEACTPVLRQLTDAEQKISAGASQLEGTVVVGIQPIIAQEVLTAALPRFYALYPDIQLDVRHFMRPMPEQVQGVDIMLVMGWPKGAEELVHRQLGATTFIVVASPAYWAAHGIPKHPAELERHNCLCIRTNVGSVMDLWRFQRGDERVSVSARGRLVVDNVHRDMVRDLAVAGVGVARLLDWHQRPGGEVSRGLLLPVLGDWKPEDVPPINLLYPPRVRRIPRVRVFLDWVTQLFAEIEHERRRPYPATPMPRWLKSHLRRASATLETSAGTAG</sequence>
<evidence type="ECO:0000256" key="2">
    <source>
        <dbReference type="ARBA" id="ARBA00023015"/>
    </source>
</evidence>
<dbReference type="CDD" id="cd08422">
    <property type="entry name" value="PBP2_CrgA_like"/>
    <property type="match status" value="1"/>
</dbReference>
<dbReference type="InterPro" id="IPR058163">
    <property type="entry name" value="LysR-type_TF_proteobact-type"/>
</dbReference>
<gene>
    <name evidence="6" type="ORF">ACFFGG_17110</name>
</gene>
<dbReference type="Pfam" id="PF03466">
    <property type="entry name" value="LysR_substrate"/>
    <property type="match status" value="1"/>
</dbReference>
<accession>A0ABV6PWP0</accession>
<name>A0ABV6PWP0_9BURK</name>
<dbReference type="InterPro" id="IPR036388">
    <property type="entry name" value="WH-like_DNA-bd_sf"/>
</dbReference>
<dbReference type="SUPFAM" id="SSF53850">
    <property type="entry name" value="Periplasmic binding protein-like II"/>
    <property type="match status" value="1"/>
</dbReference>
<dbReference type="Pfam" id="PF00126">
    <property type="entry name" value="HTH_1"/>
    <property type="match status" value="1"/>
</dbReference>
<dbReference type="Gene3D" id="3.40.190.290">
    <property type="match status" value="1"/>
</dbReference>
<dbReference type="SUPFAM" id="SSF46785">
    <property type="entry name" value="Winged helix' DNA-binding domain"/>
    <property type="match status" value="1"/>
</dbReference>
<evidence type="ECO:0000256" key="4">
    <source>
        <dbReference type="ARBA" id="ARBA00023163"/>
    </source>
</evidence>
<dbReference type="InterPro" id="IPR000847">
    <property type="entry name" value="LysR_HTH_N"/>
</dbReference>
<comment type="caution">
    <text evidence="6">The sequence shown here is derived from an EMBL/GenBank/DDBJ whole genome shotgun (WGS) entry which is preliminary data.</text>
</comment>
<protein>
    <submittedName>
        <fullName evidence="6">LysR family transcriptional regulator</fullName>
    </submittedName>
</protein>
<evidence type="ECO:0000313" key="6">
    <source>
        <dbReference type="EMBL" id="MFC0594270.1"/>
    </source>
</evidence>
<evidence type="ECO:0000256" key="3">
    <source>
        <dbReference type="ARBA" id="ARBA00023125"/>
    </source>
</evidence>
<organism evidence="6 7">
    <name type="scientific">Ottowia pentelensis</name>
    <dbReference type="NCBI Taxonomy" id="511108"/>
    <lineage>
        <taxon>Bacteria</taxon>
        <taxon>Pseudomonadati</taxon>
        <taxon>Pseudomonadota</taxon>
        <taxon>Betaproteobacteria</taxon>
        <taxon>Burkholderiales</taxon>
        <taxon>Comamonadaceae</taxon>
        <taxon>Ottowia</taxon>
    </lineage>
</organism>
<keyword evidence="4" id="KW-0804">Transcription</keyword>
<dbReference type="Gene3D" id="1.10.10.10">
    <property type="entry name" value="Winged helix-like DNA-binding domain superfamily/Winged helix DNA-binding domain"/>
    <property type="match status" value="1"/>
</dbReference>
<dbReference type="RefSeq" id="WP_377484885.1">
    <property type="nucleotide sequence ID" value="NZ_JBHLTN010000043.1"/>
</dbReference>
<dbReference type="EMBL" id="JBHLTN010000043">
    <property type="protein sequence ID" value="MFC0594270.1"/>
    <property type="molecule type" value="Genomic_DNA"/>
</dbReference>
<keyword evidence="3" id="KW-0238">DNA-binding</keyword>